<comment type="caution">
    <text evidence="1">The sequence shown here is derived from an EMBL/GenBank/DDBJ whole genome shotgun (WGS) entry which is preliminary data.</text>
</comment>
<dbReference type="SUPFAM" id="SSF53335">
    <property type="entry name" value="S-adenosyl-L-methionine-dependent methyltransferases"/>
    <property type="match status" value="1"/>
</dbReference>
<dbReference type="Gene3D" id="3.40.50.150">
    <property type="entry name" value="Vaccinia Virus protein VP39"/>
    <property type="match status" value="1"/>
</dbReference>
<evidence type="ECO:0008006" key="3">
    <source>
        <dbReference type="Google" id="ProtNLM"/>
    </source>
</evidence>
<organism evidence="1 2">
    <name type="scientific">Phragmitibacter flavus</name>
    <dbReference type="NCBI Taxonomy" id="2576071"/>
    <lineage>
        <taxon>Bacteria</taxon>
        <taxon>Pseudomonadati</taxon>
        <taxon>Verrucomicrobiota</taxon>
        <taxon>Verrucomicrobiia</taxon>
        <taxon>Verrucomicrobiales</taxon>
        <taxon>Verrucomicrobiaceae</taxon>
        <taxon>Phragmitibacter</taxon>
    </lineage>
</organism>
<protein>
    <recommendedName>
        <fullName evidence="3">Methyltransferase FkbM domain-containing protein</fullName>
    </recommendedName>
</protein>
<dbReference type="InterPro" id="IPR029063">
    <property type="entry name" value="SAM-dependent_MTases_sf"/>
</dbReference>
<evidence type="ECO:0000313" key="2">
    <source>
        <dbReference type="Proteomes" id="UP000306196"/>
    </source>
</evidence>
<accession>A0A5R8KCG4</accession>
<gene>
    <name evidence="1" type="ORF">FEM03_18020</name>
</gene>
<dbReference type="EMBL" id="VAUV01000014">
    <property type="protein sequence ID" value="TLD69269.1"/>
    <property type="molecule type" value="Genomic_DNA"/>
</dbReference>
<evidence type="ECO:0000313" key="1">
    <source>
        <dbReference type="EMBL" id="TLD69269.1"/>
    </source>
</evidence>
<keyword evidence="2" id="KW-1185">Reference proteome</keyword>
<dbReference type="AlphaFoldDB" id="A0A5R8KCG4"/>
<dbReference type="Proteomes" id="UP000306196">
    <property type="component" value="Unassembled WGS sequence"/>
</dbReference>
<reference evidence="1 2" key="1">
    <citation type="submission" date="2019-05" db="EMBL/GenBank/DDBJ databases">
        <title>Verrucobacter flavum gen. nov., sp. nov. a new member of the family Verrucomicrobiaceae.</title>
        <authorList>
            <person name="Szuroczki S."/>
            <person name="Abbaszade G."/>
            <person name="Szabo A."/>
            <person name="Felfoldi T."/>
            <person name="Schumann P."/>
            <person name="Boka K."/>
            <person name="Keki Z."/>
            <person name="Toumi M."/>
            <person name="Toth E."/>
        </authorList>
    </citation>
    <scope>NUCLEOTIDE SEQUENCE [LARGE SCALE GENOMIC DNA]</scope>
    <source>
        <strain evidence="1 2">MG-N-17</strain>
    </source>
</reference>
<proteinExistence type="predicted"/>
<sequence length="212" mass="23956">MAYLDEIGFCGPIVPKWLGSYESELHHVWEEIFADPPDLVIDVGSAEGYYSVLLGSKLTKSVIYSFDIDPLATRAQRRLVDLHKVGNVIQRKLCDHTVLNQLLEDEDSRGLIICDIEGGEWDLINPVQCRSLLRANCVIEMHERKGVDFGDDLKAMIERFARTHSHEFLEVGKRAAEDYGSVASSLTEADLLTALDEDRNASRGWLVLRKLR</sequence>
<name>A0A5R8KCG4_9BACT</name>